<dbReference type="InterPro" id="IPR001078">
    <property type="entry name" value="2-oxoacid_DH_actylTfrase"/>
</dbReference>
<name>A0AAU9J9R3_9CILI</name>
<dbReference type="GO" id="GO:0016746">
    <property type="term" value="F:acyltransferase activity"/>
    <property type="evidence" value="ECO:0007669"/>
    <property type="project" value="InterPro"/>
</dbReference>
<evidence type="ECO:0000313" key="3">
    <source>
        <dbReference type="EMBL" id="CAG9320698.1"/>
    </source>
</evidence>
<dbReference type="Proteomes" id="UP001162131">
    <property type="component" value="Unassembled WGS sequence"/>
</dbReference>
<feature type="domain" description="2-oxoacid dehydrogenase acyltransferase catalytic" evidence="2">
    <location>
        <begin position="67"/>
        <end position="175"/>
    </location>
</feature>
<keyword evidence="1" id="KW-0472">Membrane</keyword>
<feature type="transmembrane region" description="Helical" evidence="1">
    <location>
        <begin position="189"/>
        <end position="211"/>
    </location>
</feature>
<keyword evidence="1" id="KW-0812">Transmembrane</keyword>
<dbReference type="InterPro" id="IPR045257">
    <property type="entry name" value="E2/Pdx1"/>
</dbReference>
<gene>
    <name evidence="3" type="ORF">BSTOLATCC_MIC27281</name>
</gene>
<keyword evidence="4" id="KW-1185">Reference proteome</keyword>
<evidence type="ECO:0000256" key="1">
    <source>
        <dbReference type="SAM" id="Phobius"/>
    </source>
</evidence>
<dbReference type="Pfam" id="PF00198">
    <property type="entry name" value="2-oxoacid_dh"/>
    <property type="match status" value="2"/>
</dbReference>
<keyword evidence="1" id="KW-1133">Transmembrane helix</keyword>
<dbReference type="PANTHER" id="PTHR23151:SF90">
    <property type="entry name" value="DIHYDROLIPOYLLYSINE-RESIDUE ACETYLTRANSFERASE COMPONENT OF PYRUVATE DEHYDROGENASE COMPLEX, MITOCHONDRIAL-RELATED"/>
    <property type="match status" value="1"/>
</dbReference>
<sequence>MNGLAVCAIISSIIYVFLYNWTYLTLYLLFLSAYFLLSHLLTPPSASKWNSAHSKYLISRFSDPDGPEIIGSFKVRVNKALEYINKIREKTGKKVTITHLVSKASGAIMPDFPDMNGKLAFGLYKPHKTCDVSCLVAIDEGRDLGMITYSECDKKTLMNIVEEAETRVKSLKTGDEKEKHKKASGIYKFVPSCLGGILLEIVAFVTVLLGISVPSLNLKKHPAGGILISNVGEVGVDLGYAPMPTFLRCNVLIALSKIKDDIVINNGRVEVEKTMNFMITADHRFADGTRGAKLENRMKDMIEDPEKYIPFE</sequence>
<feature type="transmembrane region" description="Helical" evidence="1">
    <location>
        <begin position="12"/>
        <end position="37"/>
    </location>
</feature>
<proteinExistence type="predicted"/>
<dbReference type="PANTHER" id="PTHR23151">
    <property type="entry name" value="DIHYDROLIPOAMIDE ACETYL/SUCCINYL-TRANSFERASE-RELATED"/>
    <property type="match status" value="1"/>
</dbReference>
<comment type="caution">
    <text evidence="3">The sequence shown here is derived from an EMBL/GenBank/DDBJ whole genome shotgun (WGS) entry which is preliminary data.</text>
</comment>
<dbReference type="EMBL" id="CAJZBQ010000027">
    <property type="protein sequence ID" value="CAG9320698.1"/>
    <property type="molecule type" value="Genomic_DNA"/>
</dbReference>
<evidence type="ECO:0000313" key="4">
    <source>
        <dbReference type="Proteomes" id="UP001162131"/>
    </source>
</evidence>
<organism evidence="3 4">
    <name type="scientific">Blepharisma stoltei</name>
    <dbReference type="NCBI Taxonomy" id="1481888"/>
    <lineage>
        <taxon>Eukaryota</taxon>
        <taxon>Sar</taxon>
        <taxon>Alveolata</taxon>
        <taxon>Ciliophora</taxon>
        <taxon>Postciliodesmatophora</taxon>
        <taxon>Heterotrichea</taxon>
        <taxon>Heterotrichida</taxon>
        <taxon>Blepharismidae</taxon>
        <taxon>Blepharisma</taxon>
    </lineage>
</organism>
<dbReference type="GO" id="GO:0006086">
    <property type="term" value="P:pyruvate decarboxylation to acetyl-CoA"/>
    <property type="evidence" value="ECO:0007669"/>
    <property type="project" value="InterPro"/>
</dbReference>
<dbReference type="Gene3D" id="3.30.559.10">
    <property type="entry name" value="Chloramphenicol acetyltransferase-like domain"/>
    <property type="match status" value="1"/>
</dbReference>
<feature type="domain" description="2-oxoacid dehydrogenase acyltransferase catalytic" evidence="2">
    <location>
        <begin position="224"/>
        <end position="307"/>
    </location>
</feature>
<evidence type="ECO:0000259" key="2">
    <source>
        <dbReference type="Pfam" id="PF00198"/>
    </source>
</evidence>
<dbReference type="AlphaFoldDB" id="A0AAU9J9R3"/>
<protein>
    <recommendedName>
        <fullName evidence="2">2-oxoacid dehydrogenase acyltransferase catalytic domain-containing protein</fullName>
    </recommendedName>
</protein>
<dbReference type="InterPro" id="IPR023213">
    <property type="entry name" value="CAT-like_dom_sf"/>
</dbReference>
<dbReference type="GO" id="GO:0045254">
    <property type="term" value="C:pyruvate dehydrogenase complex"/>
    <property type="evidence" value="ECO:0007669"/>
    <property type="project" value="InterPro"/>
</dbReference>
<reference evidence="3" key="1">
    <citation type="submission" date="2021-09" db="EMBL/GenBank/DDBJ databases">
        <authorList>
            <consortium name="AG Swart"/>
            <person name="Singh M."/>
            <person name="Singh A."/>
            <person name="Seah K."/>
            <person name="Emmerich C."/>
        </authorList>
    </citation>
    <scope>NUCLEOTIDE SEQUENCE</scope>
    <source>
        <strain evidence="3">ATCC30299</strain>
    </source>
</reference>
<accession>A0AAU9J9R3</accession>
<dbReference type="SUPFAM" id="SSF52777">
    <property type="entry name" value="CoA-dependent acyltransferases"/>
    <property type="match status" value="1"/>
</dbReference>